<evidence type="ECO:0000256" key="7">
    <source>
        <dbReference type="SAM" id="MobiDB-lite"/>
    </source>
</evidence>
<dbReference type="RefSeq" id="XP_006816775.1">
    <property type="nucleotide sequence ID" value="XM_006816712.1"/>
</dbReference>
<proteinExistence type="predicted"/>
<keyword evidence="9" id="KW-1185">Reference proteome</keyword>
<dbReference type="Proteomes" id="UP000694865">
    <property type="component" value="Unplaced"/>
</dbReference>
<evidence type="ECO:0000256" key="5">
    <source>
        <dbReference type="ARBA" id="ARBA00023212"/>
    </source>
</evidence>
<feature type="domain" description="CLIP1 zinc knuckle" evidence="8">
    <location>
        <begin position="323"/>
        <end position="339"/>
    </location>
</feature>
<keyword evidence="3" id="KW-0493">Microtubule</keyword>
<keyword evidence="2" id="KW-0963">Cytoplasm</keyword>
<evidence type="ECO:0000313" key="10">
    <source>
        <dbReference type="RefSeq" id="XP_006816775.1"/>
    </source>
</evidence>
<keyword evidence="5" id="KW-0206">Cytoskeleton</keyword>
<feature type="domain" description="CLIP1 zinc knuckle" evidence="8">
    <location>
        <begin position="284"/>
        <end position="301"/>
    </location>
</feature>
<reference evidence="10" key="1">
    <citation type="submission" date="2025-08" db="UniProtKB">
        <authorList>
            <consortium name="RefSeq"/>
        </authorList>
    </citation>
    <scope>IDENTIFICATION</scope>
    <source>
        <tissue evidence="10">Testes</tissue>
    </source>
</reference>
<feature type="coiled-coil region" evidence="6">
    <location>
        <begin position="158"/>
        <end position="261"/>
    </location>
</feature>
<evidence type="ECO:0000256" key="3">
    <source>
        <dbReference type="ARBA" id="ARBA00022701"/>
    </source>
</evidence>
<name>A0ABM0M9T4_SACKO</name>
<evidence type="ECO:0000256" key="4">
    <source>
        <dbReference type="ARBA" id="ARBA00023054"/>
    </source>
</evidence>
<evidence type="ECO:0000256" key="6">
    <source>
        <dbReference type="SAM" id="Coils"/>
    </source>
</evidence>
<keyword evidence="4 6" id="KW-0175">Coiled coil</keyword>
<evidence type="ECO:0000313" key="9">
    <source>
        <dbReference type="Proteomes" id="UP000694865"/>
    </source>
</evidence>
<sequence length="345" mass="40155">MREKNEALAKTQQSEMKISTLQEELSRSKKESEKQSEIVQKLKEERQQGAQDLRSQLESAKECLEDKERKMLEIETDKSNMKKELTELQTAKEEKQQLEEAHMLLKNQLEELKMRENNLRQEFSGERESLQKSLDTTNDLIYQKDKEIDKQKTEIAYLKGENAMVKSYKSSIENLEQDKKQLNQQIAELQAALMEAQNKQMESSIPATTPTNHTNGDSMIAQLKEEKEFADSQVNFLNSVIVDIQKKNEELQARLDAIDESGINGDDDYEFDYDDMGRRMPAPRLFCDICDEFDLHDTDDCPQQTMSDSPPPTQYHGNRSQERPYCDSCEMFGHWTDECDDDQTY</sequence>
<feature type="compositionally biased region" description="Basic and acidic residues" evidence="7">
    <location>
        <begin position="24"/>
        <end position="38"/>
    </location>
</feature>
<feature type="region of interest" description="Disordered" evidence="7">
    <location>
        <begin position="300"/>
        <end position="320"/>
    </location>
</feature>
<dbReference type="InterPro" id="IPR032108">
    <property type="entry name" value="CLIP1_ZNF"/>
</dbReference>
<feature type="region of interest" description="Disordered" evidence="7">
    <location>
        <begin position="1"/>
        <end position="38"/>
    </location>
</feature>
<organism evidence="9 10">
    <name type="scientific">Saccoglossus kowalevskii</name>
    <name type="common">Acorn worm</name>
    <dbReference type="NCBI Taxonomy" id="10224"/>
    <lineage>
        <taxon>Eukaryota</taxon>
        <taxon>Metazoa</taxon>
        <taxon>Hemichordata</taxon>
        <taxon>Enteropneusta</taxon>
        <taxon>Harrimaniidae</taxon>
        <taxon>Saccoglossus</taxon>
    </lineage>
</organism>
<feature type="compositionally biased region" description="Polar residues" evidence="7">
    <location>
        <begin position="10"/>
        <end position="20"/>
    </location>
</feature>
<comment type="subcellular location">
    <subcellularLocation>
        <location evidence="1">Cytoplasm</location>
        <location evidence="1">Cytoskeleton</location>
    </subcellularLocation>
</comment>
<dbReference type="Pfam" id="PF16641">
    <property type="entry name" value="CLIP1_ZNF"/>
    <property type="match status" value="2"/>
</dbReference>
<gene>
    <name evidence="10" type="primary">LOC102810058</name>
</gene>
<accession>A0ABM0M9T4</accession>
<dbReference type="GeneID" id="102810058"/>
<evidence type="ECO:0000259" key="8">
    <source>
        <dbReference type="Pfam" id="PF16641"/>
    </source>
</evidence>
<evidence type="ECO:0000256" key="2">
    <source>
        <dbReference type="ARBA" id="ARBA00022490"/>
    </source>
</evidence>
<protein>
    <submittedName>
        <fullName evidence="10">CAP-Gly domain-containing linker protein 1-like</fullName>
    </submittedName>
</protein>
<evidence type="ECO:0000256" key="1">
    <source>
        <dbReference type="ARBA" id="ARBA00004245"/>
    </source>
</evidence>